<evidence type="ECO:0000256" key="3">
    <source>
        <dbReference type="ARBA" id="ARBA00023136"/>
    </source>
</evidence>
<dbReference type="EMBL" id="JACOPQ010000014">
    <property type="protein sequence ID" value="MBC5738350.1"/>
    <property type="molecule type" value="Genomic_DNA"/>
</dbReference>
<keyword evidence="5" id="KW-0449">Lipoprotein</keyword>
<dbReference type="SUPFAM" id="SSF53850">
    <property type="entry name" value="Periplasmic binding protein-like II"/>
    <property type="match status" value="1"/>
</dbReference>
<keyword evidence="2 7" id="KW-0732">Signal</keyword>
<dbReference type="PANTHER" id="PTHR43649">
    <property type="entry name" value="ARABINOSE-BINDING PROTEIN-RELATED"/>
    <property type="match status" value="1"/>
</dbReference>
<gene>
    <name evidence="8" type="ORF">H8S62_15165</name>
</gene>
<dbReference type="Gene3D" id="3.40.190.10">
    <property type="entry name" value="Periplasmic binding protein-like II"/>
    <property type="match status" value="1"/>
</dbReference>
<evidence type="ECO:0000256" key="6">
    <source>
        <dbReference type="SAM" id="MobiDB-lite"/>
    </source>
</evidence>
<reference evidence="8" key="1">
    <citation type="submission" date="2020-08" db="EMBL/GenBank/DDBJ databases">
        <title>Genome public.</title>
        <authorList>
            <person name="Liu C."/>
            <person name="Sun Q."/>
        </authorList>
    </citation>
    <scope>NUCLEOTIDE SEQUENCE</scope>
    <source>
        <strain evidence="8">NSJ-52</strain>
    </source>
</reference>
<dbReference type="Proteomes" id="UP000607645">
    <property type="component" value="Unassembled WGS sequence"/>
</dbReference>
<sequence>MKKAKRLLALALALGLSVSLAACGPKEQGGQQSESPKPSASQPVESQKPVDSQEPADTGSDVAKEITLWTYPIGNWGKEAEVKALTDAFKADTGITVNVEYLAYADGDDKVNSAIAAKNAPDLVMEGPERLVANWGASGYMVDLSDMLSAQDRSEIQESVLNACTATDGAVYEYPLVMTAHCMAVNLDAFKEAGADQYLDLTTHTWTTENFIKAVEALYAHYGDTVAAVYCGGQGGDQGTRALVNNLYGGTFTDAAHTTYTWDDPLNVKAIEQLKGMDGIAFDASLQGGDEIAKFYQGVLKMAFCWNIAQQLDPNSAGTGSGKTVTGEEIAFMSFPSEDGTAALQGGIWGFGIFDNGDASRIEASKLFINYMANSEHTVDAVRTANYFPVRSAAGGVDLSTMWADNDIMNEYQVLMPFLGDYYQVTKGWAQARTSWWNMLQKVGEGADVASTVATYAAEANAAAK</sequence>
<dbReference type="Pfam" id="PF13416">
    <property type="entry name" value="SBP_bac_8"/>
    <property type="match status" value="1"/>
</dbReference>
<feature type="region of interest" description="Disordered" evidence="6">
    <location>
        <begin position="23"/>
        <end position="61"/>
    </location>
</feature>
<feature type="chain" id="PRO_5035282024" evidence="7">
    <location>
        <begin position="22"/>
        <end position="465"/>
    </location>
</feature>
<feature type="signal peptide" evidence="7">
    <location>
        <begin position="1"/>
        <end position="21"/>
    </location>
</feature>
<dbReference type="AlphaFoldDB" id="A0A8J6MDI3"/>
<evidence type="ECO:0000256" key="5">
    <source>
        <dbReference type="ARBA" id="ARBA00023288"/>
    </source>
</evidence>
<proteinExistence type="predicted"/>
<protein>
    <submittedName>
        <fullName evidence="8">Extracellular solute-binding protein</fullName>
    </submittedName>
</protein>
<dbReference type="PROSITE" id="PS51257">
    <property type="entry name" value="PROKAR_LIPOPROTEIN"/>
    <property type="match status" value="1"/>
</dbReference>
<keyword evidence="4" id="KW-0564">Palmitate</keyword>
<evidence type="ECO:0000256" key="2">
    <source>
        <dbReference type="ARBA" id="ARBA00022729"/>
    </source>
</evidence>
<keyword evidence="9" id="KW-1185">Reference proteome</keyword>
<dbReference type="InterPro" id="IPR006059">
    <property type="entry name" value="SBP"/>
</dbReference>
<accession>A0A8J6MDI3</accession>
<keyword evidence="1" id="KW-1003">Cell membrane</keyword>
<evidence type="ECO:0000313" key="9">
    <source>
        <dbReference type="Proteomes" id="UP000607645"/>
    </source>
</evidence>
<dbReference type="PANTHER" id="PTHR43649:SF33">
    <property type="entry name" value="POLYGALACTURONAN_RHAMNOGALACTURONAN-BINDING PROTEIN YTCQ"/>
    <property type="match status" value="1"/>
</dbReference>
<evidence type="ECO:0000256" key="7">
    <source>
        <dbReference type="SAM" id="SignalP"/>
    </source>
</evidence>
<evidence type="ECO:0000256" key="1">
    <source>
        <dbReference type="ARBA" id="ARBA00022475"/>
    </source>
</evidence>
<feature type="compositionally biased region" description="Polar residues" evidence="6">
    <location>
        <begin position="29"/>
        <end position="45"/>
    </location>
</feature>
<evidence type="ECO:0000313" key="8">
    <source>
        <dbReference type="EMBL" id="MBC5738350.1"/>
    </source>
</evidence>
<evidence type="ECO:0000256" key="4">
    <source>
        <dbReference type="ARBA" id="ARBA00023139"/>
    </source>
</evidence>
<name>A0A8J6MDI3_9FIRM</name>
<comment type="caution">
    <text evidence="8">The sequence shown here is derived from an EMBL/GenBank/DDBJ whole genome shotgun (WGS) entry which is preliminary data.</text>
</comment>
<keyword evidence="3" id="KW-0472">Membrane</keyword>
<organism evidence="8 9">
    <name type="scientific">Lawsonibacter faecis</name>
    <dbReference type="NCBI Taxonomy" id="2763052"/>
    <lineage>
        <taxon>Bacteria</taxon>
        <taxon>Bacillati</taxon>
        <taxon>Bacillota</taxon>
        <taxon>Clostridia</taxon>
        <taxon>Eubacteriales</taxon>
        <taxon>Oscillospiraceae</taxon>
        <taxon>Lawsonibacter</taxon>
    </lineage>
</organism>
<dbReference type="RefSeq" id="WP_186920142.1">
    <property type="nucleotide sequence ID" value="NZ_JACOPQ010000014.1"/>
</dbReference>
<dbReference type="InterPro" id="IPR050490">
    <property type="entry name" value="Bact_solute-bd_prot1"/>
</dbReference>